<dbReference type="EMBL" id="JAPUFD010000009">
    <property type="protein sequence ID" value="MDI1489184.1"/>
    <property type="molecule type" value="Genomic_DNA"/>
</dbReference>
<dbReference type="InterPro" id="IPR013320">
    <property type="entry name" value="ConA-like_dom_sf"/>
</dbReference>
<organism evidence="17 18">
    <name type="scientific">Ramalina farinacea</name>
    <dbReference type="NCBI Taxonomy" id="258253"/>
    <lineage>
        <taxon>Eukaryota</taxon>
        <taxon>Fungi</taxon>
        <taxon>Dikarya</taxon>
        <taxon>Ascomycota</taxon>
        <taxon>Pezizomycotina</taxon>
        <taxon>Lecanoromycetes</taxon>
        <taxon>OSLEUM clade</taxon>
        <taxon>Lecanoromycetidae</taxon>
        <taxon>Lecanorales</taxon>
        <taxon>Lecanorineae</taxon>
        <taxon>Ramalinaceae</taxon>
        <taxon>Ramalina</taxon>
    </lineage>
</organism>
<evidence type="ECO:0000256" key="13">
    <source>
        <dbReference type="SAM" id="MobiDB-lite"/>
    </source>
</evidence>
<feature type="domain" description="GH16" evidence="16">
    <location>
        <begin position="23"/>
        <end position="250"/>
    </location>
</feature>
<keyword evidence="5" id="KW-0808">Transferase</keyword>
<dbReference type="GO" id="GO:0008843">
    <property type="term" value="F:endochitinase activity"/>
    <property type="evidence" value="ECO:0007669"/>
    <property type="project" value="UniProtKB-EC"/>
</dbReference>
<dbReference type="Gene3D" id="2.60.120.200">
    <property type="match status" value="1"/>
</dbReference>
<evidence type="ECO:0000313" key="18">
    <source>
        <dbReference type="Proteomes" id="UP001161017"/>
    </source>
</evidence>
<evidence type="ECO:0000256" key="10">
    <source>
        <dbReference type="ARBA" id="ARBA00023295"/>
    </source>
</evidence>
<evidence type="ECO:0000256" key="5">
    <source>
        <dbReference type="ARBA" id="ARBA00022679"/>
    </source>
</evidence>
<evidence type="ECO:0000256" key="14">
    <source>
        <dbReference type="SAM" id="Phobius"/>
    </source>
</evidence>
<comment type="catalytic activity">
    <reaction evidence="1">
        <text>Random endo-hydrolysis of N-acetyl-beta-D-glucosaminide (1-&gt;4)-beta-linkages in chitin and chitodextrins.</text>
        <dbReference type="EC" id="3.2.1.14"/>
    </reaction>
</comment>
<keyword evidence="14" id="KW-1133">Transmembrane helix</keyword>
<dbReference type="InterPro" id="IPR050546">
    <property type="entry name" value="Glycosyl_Hydrlase_16"/>
</dbReference>
<gene>
    <name evidence="17" type="ORF">OHK93_008462</name>
</gene>
<evidence type="ECO:0000313" key="17">
    <source>
        <dbReference type="EMBL" id="MDI1489184.1"/>
    </source>
</evidence>
<feature type="chain" id="PRO_5041420798" description="chitinase" evidence="15">
    <location>
        <begin position="24"/>
        <end position="377"/>
    </location>
</feature>
<evidence type="ECO:0000256" key="7">
    <source>
        <dbReference type="ARBA" id="ARBA00022801"/>
    </source>
</evidence>
<dbReference type="GO" id="GO:0016757">
    <property type="term" value="F:glycosyltransferase activity"/>
    <property type="evidence" value="ECO:0007669"/>
    <property type="project" value="UniProtKB-KW"/>
</dbReference>
<dbReference type="AlphaFoldDB" id="A0AA43QPJ4"/>
<comment type="similarity">
    <text evidence="12">Belongs to the glycosyl hydrolase 16 family. CRH1 subfamily.</text>
</comment>
<feature type="transmembrane region" description="Helical" evidence="14">
    <location>
        <begin position="317"/>
        <end position="337"/>
    </location>
</feature>
<keyword evidence="6 15" id="KW-0732">Signal</keyword>
<keyword evidence="8 14" id="KW-0472">Membrane</keyword>
<evidence type="ECO:0000256" key="3">
    <source>
        <dbReference type="ARBA" id="ARBA00012729"/>
    </source>
</evidence>
<comment type="caution">
    <text evidence="17">The sequence shown here is derived from an EMBL/GenBank/DDBJ whole genome shotgun (WGS) entry which is preliminary data.</text>
</comment>
<dbReference type="GO" id="GO:0031505">
    <property type="term" value="P:fungal-type cell wall organization"/>
    <property type="evidence" value="ECO:0007669"/>
    <property type="project" value="TreeGrafter"/>
</dbReference>
<feature type="region of interest" description="Disordered" evidence="13">
    <location>
        <begin position="157"/>
        <end position="179"/>
    </location>
</feature>
<reference evidence="17" key="1">
    <citation type="journal article" date="2023" name="Genome Biol. Evol.">
        <title>First Whole Genome Sequence and Flow Cytometry Genome Size Data for the Lichen-Forming Fungus Ramalina farinacea (Ascomycota).</title>
        <authorList>
            <person name="Llewellyn T."/>
            <person name="Mian S."/>
            <person name="Hill R."/>
            <person name="Leitch I.J."/>
            <person name="Gaya E."/>
        </authorList>
    </citation>
    <scope>NUCLEOTIDE SEQUENCE</scope>
    <source>
        <strain evidence="17">LIQ254RAFAR</strain>
    </source>
</reference>
<dbReference type="PANTHER" id="PTHR10963:SF27">
    <property type="entry name" value="GLYCOSIDASE-RELATED"/>
    <property type="match status" value="1"/>
</dbReference>
<evidence type="ECO:0000256" key="1">
    <source>
        <dbReference type="ARBA" id="ARBA00000822"/>
    </source>
</evidence>
<dbReference type="CDD" id="cd02183">
    <property type="entry name" value="GH16_fungal_CRH1_transglycosylase"/>
    <property type="match status" value="1"/>
</dbReference>
<dbReference type="InterPro" id="IPR000757">
    <property type="entry name" value="Beta-glucanase-like"/>
</dbReference>
<proteinExistence type="inferred from homology"/>
<evidence type="ECO:0000256" key="15">
    <source>
        <dbReference type="SAM" id="SignalP"/>
    </source>
</evidence>
<keyword evidence="14" id="KW-0812">Transmembrane</keyword>
<accession>A0AA43QPJ4</accession>
<keyword evidence="11" id="KW-0961">Cell wall biogenesis/degradation</keyword>
<dbReference type="GO" id="GO:0009277">
    <property type="term" value="C:fungal-type cell wall"/>
    <property type="evidence" value="ECO:0007669"/>
    <property type="project" value="TreeGrafter"/>
</dbReference>
<keyword evidence="4" id="KW-0328">Glycosyltransferase</keyword>
<feature type="signal peptide" evidence="15">
    <location>
        <begin position="1"/>
        <end position="23"/>
    </location>
</feature>
<dbReference type="PROSITE" id="PS51762">
    <property type="entry name" value="GH16_2"/>
    <property type="match status" value="1"/>
</dbReference>
<comment type="subcellular location">
    <subcellularLocation>
        <location evidence="2">Membrane</location>
    </subcellularLocation>
</comment>
<evidence type="ECO:0000259" key="16">
    <source>
        <dbReference type="PROSITE" id="PS51762"/>
    </source>
</evidence>
<evidence type="ECO:0000256" key="11">
    <source>
        <dbReference type="ARBA" id="ARBA00023316"/>
    </source>
</evidence>
<dbReference type="EC" id="3.2.1.14" evidence="3"/>
<keyword evidence="9" id="KW-0325">Glycoprotein</keyword>
<keyword evidence="7" id="KW-0378">Hydrolase</keyword>
<dbReference type="GO" id="GO:0005975">
    <property type="term" value="P:carbohydrate metabolic process"/>
    <property type="evidence" value="ECO:0007669"/>
    <property type="project" value="InterPro"/>
</dbReference>
<dbReference type="PANTHER" id="PTHR10963">
    <property type="entry name" value="GLYCOSYL HYDROLASE-RELATED"/>
    <property type="match status" value="1"/>
</dbReference>
<evidence type="ECO:0000256" key="6">
    <source>
        <dbReference type="ARBA" id="ARBA00022729"/>
    </source>
</evidence>
<keyword evidence="18" id="KW-1185">Reference proteome</keyword>
<dbReference type="Proteomes" id="UP001161017">
    <property type="component" value="Unassembled WGS sequence"/>
</dbReference>
<evidence type="ECO:0000256" key="2">
    <source>
        <dbReference type="ARBA" id="ARBA00004370"/>
    </source>
</evidence>
<evidence type="ECO:0000256" key="4">
    <source>
        <dbReference type="ARBA" id="ARBA00022676"/>
    </source>
</evidence>
<evidence type="ECO:0000256" key="8">
    <source>
        <dbReference type="ARBA" id="ARBA00023136"/>
    </source>
</evidence>
<dbReference type="Pfam" id="PF00722">
    <property type="entry name" value="Glyco_hydro_16"/>
    <property type="match status" value="1"/>
</dbReference>
<dbReference type="GO" id="GO:0016020">
    <property type="term" value="C:membrane"/>
    <property type="evidence" value="ECO:0007669"/>
    <property type="project" value="UniProtKB-SubCell"/>
</dbReference>
<name>A0AA43QPJ4_9LECA</name>
<sequence length="377" mass="40848">MPCTLSILLIHTLLSLLLPLTLAQTWTSCNPLNGTCPADTALSTNHTFDFTLAQPGNTWNLTAGAISYSPTTGAAFTINQKGDSPTIQSKFYLFFGVVEVWMQAATGKGIVSSIVLQSDDLDEIDWEIIGSNTTHVENNYYGKGNTTDAVARAKWYPMPGANSTDNNNSSASSSSPQDGFHNYTTSWTQEKLEWYVDGSLIRTLKYEDANGGASYPQTPCQLRLGIWPAGDPSNNNYTVAWAGGEVDYKKGPYTMNVKSARVTDFSSGKEYQYGDRTGSWQSIKTIPGNSTSQETLSKPPEKSLKQQFEGLSKGGKIGVAVGVIGAAVLALAGLWACCAIQRRKGRKEAALADAAYERDTAELLEYRAQGPKGWEKI</sequence>
<dbReference type="SUPFAM" id="SSF49899">
    <property type="entry name" value="Concanavalin A-like lectins/glucanases"/>
    <property type="match status" value="1"/>
</dbReference>
<feature type="compositionally biased region" description="Low complexity" evidence="13">
    <location>
        <begin position="162"/>
        <end position="175"/>
    </location>
</feature>
<evidence type="ECO:0000256" key="9">
    <source>
        <dbReference type="ARBA" id="ARBA00023180"/>
    </source>
</evidence>
<keyword evidence="10" id="KW-0326">Glycosidase</keyword>
<protein>
    <recommendedName>
        <fullName evidence="3">chitinase</fullName>
        <ecNumber evidence="3">3.2.1.14</ecNumber>
    </recommendedName>
</protein>
<evidence type="ECO:0000256" key="12">
    <source>
        <dbReference type="ARBA" id="ARBA00038074"/>
    </source>
</evidence>